<dbReference type="Pfam" id="PF10437">
    <property type="entry name" value="Lip_prot_lig_C"/>
    <property type="match status" value="1"/>
</dbReference>
<dbReference type="CDD" id="cd16443">
    <property type="entry name" value="LplA"/>
    <property type="match status" value="1"/>
</dbReference>
<dbReference type="PANTHER" id="PTHR12561:SF3">
    <property type="entry name" value="LIPOYLTRANSFERASE 1, MITOCHONDRIAL"/>
    <property type="match status" value="1"/>
</dbReference>
<dbReference type="NCBIfam" id="TIGR00545">
    <property type="entry name" value="lipoyltrans"/>
    <property type="match status" value="1"/>
</dbReference>
<dbReference type="InterPro" id="IPR004143">
    <property type="entry name" value="BPL_LPL_catalytic"/>
</dbReference>
<dbReference type="Proteomes" id="UP000767854">
    <property type="component" value="Unassembled WGS sequence"/>
</dbReference>
<evidence type="ECO:0000259" key="8">
    <source>
        <dbReference type="PROSITE" id="PS51733"/>
    </source>
</evidence>
<dbReference type="InterPro" id="IPR045864">
    <property type="entry name" value="aa-tRNA-synth_II/BPL/LPL"/>
</dbReference>
<evidence type="ECO:0000256" key="3">
    <source>
        <dbReference type="ARBA" id="ARBA00012367"/>
    </source>
</evidence>
<gene>
    <name evidence="9" type="ORF">JOC49_001636</name>
</gene>
<keyword evidence="10" id="KW-1185">Reference proteome</keyword>
<reference evidence="9 10" key="1">
    <citation type="submission" date="2021-01" db="EMBL/GenBank/DDBJ databases">
        <title>Genomic Encyclopedia of Type Strains, Phase IV (KMG-IV): sequencing the most valuable type-strain genomes for metagenomic binning, comparative biology and taxonomic classification.</title>
        <authorList>
            <person name="Goeker M."/>
        </authorList>
    </citation>
    <scope>NUCLEOTIDE SEQUENCE [LARGE SCALE GENOMIC DNA]</scope>
    <source>
        <strain evidence="9 10">DSM 24436</strain>
    </source>
</reference>
<dbReference type="SUPFAM" id="SSF55681">
    <property type="entry name" value="Class II aaRS and biotin synthetases"/>
    <property type="match status" value="1"/>
</dbReference>
<evidence type="ECO:0000313" key="9">
    <source>
        <dbReference type="EMBL" id="MBM7562093.1"/>
    </source>
</evidence>
<protein>
    <recommendedName>
        <fullName evidence="3">lipoate--protein ligase</fullName>
        <ecNumber evidence="3">6.3.1.20</ecNumber>
    </recommendedName>
</protein>
<evidence type="ECO:0000256" key="5">
    <source>
        <dbReference type="ARBA" id="ARBA00022741"/>
    </source>
</evidence>
<organism evidence="9 10">
    <name type="scientific">Fusibacter tunisiensis</name>
    <dbReference type="NCBI Taxonomy" id="1008308"/>
    <lineage>
        <taxon>Bacteria</taxon>
        <taxon>Bacillati</taxon>
        <taxon>Bacillota</taxon>
        <taxon>Clostridia</taxon>
        <taxon>Eubacteriales</taxon>
        <taxon>Eubacteriales Family XII. Incertae Sedis</taxon>
        <taxon>Fusibacter</taxon>
    </lineage>
</organism>
<dbReference type="GO" id="GO:0016979">
    <property type="term" value="F:lipoate-protein ligase activity"/>
    <property type="evidence" value="ECO:0007669"/>
    <property type="project" value="UniProtKB-EC"/>
</dbReference>
<comment type="pathway">
    <text evidence="2">Protein modification; protein lipoylation via exogenous pathway; protein N(6)-(lipoyl)lysine from lipoate: step 1/2.</text>
</comment>
<keyword evidence="4 9" id="KW-0436">Ligase</keyword>
<comment type="caution">
    <text evidence="9">The sequence shown here is derived from an EMBL/GenBank/DDBJ whole genome shotgun (WGS) entry which is preliminary data.</text>
</comment>
<dbReference type="PROSITE" id="PS51733">
    <property type="entry name" value="BPL_LPL_CATALYTIC"/>
    <property type="match status" value="1"/>
</dbReference>
<dbReference type="Gene3D" id="3.30.930.10">
    <property type="entry name" value="Bira Bifunctional Protein, Domain 2"/>
    <property type="match status" value="1"/>
</dbReference>
<sequence length="332" mass="38008">MSLRTKVYISKSTNPWFNLSFEEYLVNCVDPDEVILYLWQNQHTVVIGKHQNPWREVRVSELEADGGKVARRLSGGGAVYHDLGNLNFTFVMHKKHENLHKQLEVILEGVKKLGIEAEFSGRNDILAEGRKFSGNAFYYGKENYYHHGTLLIDVDMPNLGKYLNVSMKKLNAKGVESVKSRVINLKELNPEMTIENTIQAVSEAFSAVYTQPQDTFYISENDAPEDAKDRYHHYASWDWLFGKTPDFDVTFEEKFTWGELVISFKLKGGIIEESAVYSDAMSTDLVDAVGTLFNGMKLDKTLLKATVKDLKVSNDHQPMLDEIYNWIDTWTL</sequence>
<proteinExistence type="predicted"/>
<dbReference type="InterPro" id="IPR004562">
    <property type="entry name" value="LipoylTrfase_LipoateP_Ligase"/>
</dbReference>
<keyword evidence="6" id="KW-0067">ATP-binding</keyword>
<dbReference type="RefSeq" id="WP_204664171.1">
    <property type="nucleotide sequence ID" value="NZ_JAFBDT010000012.1"/>
</dbReference>
<evidence type="ECO:0000256" key="4">
    <source>
        <dbReference type="ARBA" id="ARBA00022598"/>
    </source>
</evidence>
<evidence type="ECO:0000256" key="7">
    <source>
        <dbReference type="ARBA" id="ARBA00048037"/>
    </source>
</evidence>
<dbReference type="EMBL" id="JAFBDT010000012">
    <property type="protein sequence ID" value="MBM7562093.1"/>
    <property type="molecule type" value="Genomic_DNA"/>
</dbReference>
<keyword evidence="5" id="KW-0547">Nucleotide-binding</keyword>
<dbReference type="PANTHER" id="PTHR12561">
    <property type="entry name" value="LIPOATE-PROTEIN LIGASE"/>
    <property type="match status" value="1"/>
</dbReference>
<comment type="catalytic activity">
    <reaction evidence="7">
        <text>L-lysyl-[lipoyl-carrier protein] + (R)-lipoate + ATP = N(6)-[(R)-lipoyl]-L-lysyl-[lipoyl-carrier protein] + AMP + diphosphate + H(+)</text>
        <dbReference type="Rhea" id="RHEA:49288"/>
        <dbReference type="Rhea" id="RHEA-COMP:10500"/>
        <dbReference type="Rhea" id="RHEA-COMP:10502"/>
        <dbReference type="ChEBI" id="CHEBI:15378"/>
        <dbReference type="ChEBI" id="CHEBI:29969"/>
        <dbReference type="ChEBI" id="CHEBI:30616"/>
        <dbReference type="ChEBI" id="CHEBI:33019"/>
        <dbReference type="ChEBI" id="CHEBI:83088"/>
        <dbReference type="ChEBI" id="CHEBI:83099"/>
        <dbReference type="ChEBI" id="CHEBI:456215"/>
        <dbReference type="EC" id="6.3.1.20"/>
    </reaction>
</comment>
<dbReference type="Gene3D" id="3.30.390.50">
    <property type="entry name" value="CO dehydrogenase flavoprotein, C-terminal domain"/>
    <property type="match status" value="1"/>
</dbReference>
<evidence type="ECO:0000256" key="2">
    <source>
        <dbReference type="ARBA" id="ARBA00005124"/>
    </source>
</evidence>
<evidence type="ECO:0000313" key="10">
    <source>
        <dbReference type="Proteomes" id="UP000767854"/>
    </source>
</evidence>
<evidence type="ECO:0000256" key="1">
    <source>
        <dbReference type="ARBA" id="ARBA00005085"/>
    </source>
</evidence>
<dbReference type="SUPFAM" id="SSF82649">
    <property type="entry name" value="SufE/NifU"/>
    <property type="match status" value="1"/>
</dbReference>
<dbReference type="InterPro" id="IPR019491">
    <property type="entry name" value="Lipoate_protein_ligase_C"/>
</dbReference>
<evidence type="ECO:0000256" key="6">
    <source>
        <dbReference type="ARBA" id="ARBA00022840"/>
    </source>
</evidence>
<name>A0ABS2MRP1_9FIRM</name>
<dbReference type="EC" id="6.3.1.20" evidence="3"/>
<dbReference type="Pfam" id="PF21948">
    <property type="entry name" value="LplA-B_cat"/>
    <property type="match status" value="1"/>
</dbReference>
<feature type="domain" description="BPL/LPL catalytic" evidence="8">
    <location>
        <begin position="30"/>
        <end position="213"/>
    </location>
</feature>
<accession>A0ABS2MRP1</accession>
<comment type="pathway">
    <text evidence="1">Protein modification; protein lipoylation via exogenous pathway; protein N(6)-(lipoyl)lysine from lipoate: step 2/2.</text>
</comment>